<dbReference type="PROSITE" id="PS00409">
    <property type="entry name" value="PROKAR_NTER_METHYL"/>
    <property type="match status" value="1"/>
</dbReference>
<dbReference type="Proteomes" id="UP000634004">
    <property type="component" value="Unassembled WGS sequence"/>
</dbReference>
<comment type="similarity">
    <text evidence="2">Belongs to the GSP J family.</text>
</comment>
<evidence type="ECO:0000256" key="7">
    <source>
        <dbReference type="ARBA" id="ARBA00022692"/>
    </source>
</evidence>
<dbReference type="GO" id="GO:0015628">
    <property type="term" value="P:protein secretion by the type II secretion system"/>
    <property type="evidence" value="ECO:0007669"/>
    <property type="project" value="InterPro"/>
</dbReference>
<evidence type="ECO:0000256" key="3">
    <source>
        <dbReference type="ARBA" id="ARBA00021539"/>
    </source>
</evidence>
<gene>
    <name evidence="11" type="ORF">GCM10009069_08070</name>
</gene>
<dbReference type="NCBIfam" id="TIGR01711">
    <property type="entry name" value="gspJ"/>
    <property type="match status" value="1"/>
</dbReference>
<protein>
    <recommendedName>
        <fullName evidence="3">Type II secretion system protein J</fullName>
    </recommendedName>
</protein>
<dbReference type="NCBIfam" id="TIGR02532">
    <property type="entry name" value="IV_pilin_GFxxxE"/>
    <property type="match status" value="1"/>
</dbReference>
<proteinExistence type="inferred from homology"/>
<dbReference type="GO" id="GO:0015627">
    <property type="term" value="C:type II protein secretion system complex"/>
    <property type="evidence" value="ECO:0007669"/>
    <property type="project" value="InterPro"/>
</dbReference>
<dbReference type="RefSeq" id="WP_189495662.1">
    <property type="nucleotide sequence ID" value="NZ_BMZH01000002.1"/>
</dbReference>
<comment type="subcellular location">
    <subcellularLocation>
        <location evidence="1">Cell inner membrane</location>
        <topology evidence="1">Single-pass membrane protein</topology>
    </subcellularLocation>
</comment>
<keyword evidence="4" id="KW-1003">Cell membrane</keyword>
<keyword evidence="7 10" id="KW-0812">Transmembrane</keyword>
<dbReference type="Gene3D" id="3.10.610.10">
    <property type="entry name" value="GSPII I/J protein-like"/>
    <property type="match status" value="1"/>
</dbReference>
<reference evidence="11" key="1">
    <citation type="journal article" date="2014" name="Int. J. Syst. Evol. Microbiol.">
        <title>Complete genome sequence of Corynebacterium casei LMG S-19264T (=DSM 44701T), isolated from a smear-ripened cheese.</title>
        <authorList>
            <consortium name="US DOE Joint Genome Institute (JGI-PGF)"/>
            <person name="Walter F."/>
            <person name="Albersmeier A."/>
            <person name="Kalinowski J."/>
            <person name="Ruckert C."/>
        </authorList>
    </citation>
    <scope>NUCLEOTIDE SEQUENCE</scope>
    <source>
        <strain evidence="11">KCTC 32513</strain>
    </source>
</reference>
<evidence type="ECO:0000256" key="5">
    <source>
        <dbReference type="ARBA" id="ARBA00022481"/>
    </source>
</evidence>
<evidence type="ECO:0000256" key="2">
    <source>
        <dbReference type="ARBA" id="ARBA00011084"/>
    </source>
</evidence>
<keyword evidence="5" id="KW-0488">Methylation</keyword>
<keyword evidence="12" id="KW-1185">Reference proteome</keyword>
<organism evidence="11 12">
    <name type="scientific">Algimonas arctica</name>
    <dbReference type="NCBI Taxonomy" id="1479486"/>
    <lineage>
        <taxon>Bacteria</taxon>
        <taxon>Pseudomonadati</taxon>
        <taxon>Pseudomonadota</taxon>
        <taxon>Alphaproteobacteria</taxon>
        <taxon>Maricaulales</taxon>
        <taxon>Robiginitomaculaceae</taxon>
        <taxon>Algimonas</taxon>
    </lineage>
</organism>
<evidence type="ECO:0000256" key="8">
    <source>
        <dbReference type="ARBA" id="ARBA00022989"/>
    </source>
</evidence>
<evidence type="ECO:0000313" key="11">
    <source>
        <dbReference type="EMBL" id="GHA87167.1"/>
    </source>
</evidence>
<evidence type="ECO:0000256" key="4">
    <source>
        <dbReference type="ARBA" id="ARBA00022475"/>
    </source>
</evidence>
<name>A0A8J3G1N0_9PROT</name>
<dbReference type="PANTHER" id="PTHR39583">
    <property type="entry name" value="TYPE II SECRETION SYSTEM PROTEIN J-RELATED"/>
    <property type="match status" value="1"/>
</dbReference>
<keyword evidence="9 10" id="KW-0472">Membrane</keyword>
<evidence type="ECO:0000256" key="6">
    <source>
        <dbReference type="ARBA" id="ARBA00022519"/>
    </source>
</evidence>
<dbReference type="AlphaFoldDB" id="A0A8J3G1N0"/>
<keyword evidence="6" id="KW-0997">Cell inner membrane</keyword>
<feature type="transmembrane region" description="Helical" evidence="10">
    <location>
        <begin position="20"/>
        <end position="42"/>
    </location>
</feature>
<evidence type="ECO:0000256" key="1">
    <source>
        <dbReference type="ARBA" id="ARBA00004377"/>
    </source>
</evidence>
<evidence type="ECO:0000256" key="9">
    <source>
        <dbReference type="ARBA" id="ARBA00023136"/>
    </source>
</evidence>
<dbReference type="PANTHER" id="PTHR39583:SF2">
    <property type="entry name" value="TYPE II SECRETION SYSTEM PROTEIN J"/>
    <property type="match status" value="1"/>
</dbReference>
<comment type="caution">
    <text evidence="11">The sequence shown here is derived from an EMBL/GenBank/DDBJ whole genome shotgun (WGS) entry which is preliminary data.</text>
</comment>
<evidence type="ECO:0000256" key="10">
    <source>
        <dbReference type="SAM" id="Phobius"/>
    </source>
</evidence>
<sequence>MTAQLPHNPDREAGFTLVEVLVSMFIFSLISLGTLIALTATLDARERSEAKIEQIEQLAAARQIMADDFAAMTLRHNRDGLGGFIDLSREAVQTDRFTLTRRARPNPDGIFARGDLLRVSWRVENGQLIRAFLPHENPAYVEPPIDRIVLDGVDAMVVEPAERIDSIQTLLSQVRRGETAGSTLSANAISITLTHADGTTTQHIFETPDA</sequence>
<keyword evidence="8 10" id="KW-1133">Transmembrane helix</keyword>
<dbReference type="SUPFAM" id="SSF54523">
    <property type="entry name" value="Pili subunits"/>
    <property type="match status" value="1"/>
</dbReference>
<accession>A0A8J3G1N0</accession>
<evidence type="ECO:0000313" key="12">
    <source>
        <dbReference type="Proteomes" id="UP000634004"/>
    </source>
</evidence>
<dbReference type="InterPro" id="IPR051621">
    <property type="entry name" value="T2SS_protein_J"/>
</dbReference>
<dbReference type="EMBL" id="BMZH01000002">
    <property type="protein sequence ID" value="GHA87167.1"/>
    <property type="molecule type" value="Genomic_DNA"/>
</dbReference>
<dbReference type="GO" id="GO:0005886">
    <property type="term" value="C:plasma membrane"/>
    <property type="evidence" value="ECO:0007669"/>
    <property type="project" value="UniProtKB-SubCell"/>
</dbReference>
<dbReference type="InterPro" id="IPR012902">
    <property type="entry name" value="N_methyl_site"/>
</dbReference>
<dbReference type="Pfam" id="PF07963">
    <property type="entry name" value="N_methyl"/>
    <property type="match status" value="1"/>
</dbReference>
<dbReference type="InterPro" id="IPR010055">
    <property type="entry name" value="T2SS_protein-GspJ"/>
</dbReference>
<dbReference type="InterPro" id="IPR045584">
    <property type="entry name" value="Pilin-like"/>
</dbReference>
<reference evidence="11" key="2">
    <citation type="submission" date="2020-09" db="EMBL/GenBank/DDBJ databases">
        <authorList>
            <person name="Sun Q."/>
            <person name="Kim S."/>
        </authorList>
    </citation>
    <scope>NUCLEOTIDE SEQUENCE</scope>
    <source>
        <strain evidence="11">KCTC 32513</strain>
    </source>
</reference>
<dbReference type="Pfam" id="PF11612">
    <property type="entry name" value="T2SSJ"/>
    <property type="match status" value="1"/>
</dbReference>